<evidence type="ECO:0000313" key="1">
    <source>
        <dbReference type="EMBL" id="SCV71667.1"/>
    </source>
</evidence>
<proteinExistence type="predicted"/>
<protein>
    <submittedName>
        <fullName evidence="1">BQ2448_3255 protein</fullName>
    </submittedName>
</protein>
<dbReference type="STRING" id="269621.A0A238FEN3"/>
<dbReference type="AlphaFoldDB" id="A0A238FEN3"/>
<name>A0A238FEN3_9BASI</name>
<sequence length="65" mass="6808">MLEDLLVISGSTSSTLPRAGIRRTTSTVIAGMSVKKPAAEATTTSVVSYSASSSCITPLEHRPER</sequence>
<accession>A0A238FEN3</accession>
<keyword evidence="2" id="KW-1185">Reference proteome</keyword>
<gene>
    <name evidence="1" type="ORF">BQ2448_3255</name>
</gene>
<reference evidence="2" key="1">
    <citation type="submission" date="2016-09" db="EMBL/GenBank/DDBJ databases">
        <authorList>
            <person name="Jeantristanb JTB J.-T."/>
            <person name="Ricardo R."/>
        </authorList>
    </citation>
    <scope>NUCLEOTIDE SEQUENCE [LARGE SCALE GENOMIC DNA]</scope>
</reference>
<dbReference type="EMBL" id="FMSP01000007">
    <property type="protein sequence ID" value="SCV71667.1"/>
    <property type="molecule type" value="Genomic_DNA"/>
</dbReference>
<evidence type="ECO:0000313" key="2">
    <source>
        <dbReference type="Proteomes" id="UP000198372"/>
    </source>
</evidence>
<organism evidence="1 2">
    <name type="scientific">Microbotryum intermedium</name>
    <dbReference type="NCBI Taxonomy" id="269621"/>
    <lineage>
        <taxon>Eukaryota</taxon>
        <taxon>Fungi</taxon>
        <taxon>Dikarya</taxon>
        <taxon>Basidiomycota</taxon>
        <taxon>Pucciniomycotina</taxon>
        <taxon>Microbotryomycetes</taxon>
        <taxon>Microbotryales</taxon>
        <taxon>Microbotryaceae</taxon>
        <taxon>Microbotryum</taxon>
    </lineage>
</organism>
<dbReference type="Proteomes" id="UP000198372">
    <property type="component" value="Unassembled WGS sequence"/>
</dbReference>